<reference evidence="2 3" key="1">
    <citation type="submission" date="2024-11" db="EMBL/GenBank/DDBJ databases">
        <title>A near-complete genome assembly of Cinchona calisaya.</title>
        <authorList>
            <person name="Lian D.C."/>
            <person name="Zhao X.W."/>
            <person name="Wei L."/>
        </authorList>
    </citation>
    <scope>NUCLEOTIDE SEQUENCE [LARGE SCALE GENOMIC DNA]</scope>
    <source>
        <tissue evidence="2">Nenye</tissue>
    </source>
</reference>
<sequence>MAYPFPIQNALDRGSLSSGILLSAKERKAVQTIYLKCRPPPQGWRKLNSDGAVKEQHGMFAGGGIVRCTSLQAEAFATLDDLKLCVANQLGFIQIEADSLILIKALQGTQHSPWLIDSTIQQIQGIVQNLNVIFMHVFREGNDLADSLANIGAQCLSVPSYVG</sequence>
<dbReference type="SUPFAM" id="SSF53098">
    <property type="entry name" value="Ribonuclease H-like"/>
    <property type="match status" value="1"/>
</dbReference>
<gene>
    <name evidence="2" type="ORF">ACH5RR_037216</name>
</gene>
<evidence type="ECO:0000259" key="1">
    <source>
        <dbReference type="Pfam" id="PF13456"/>
    </source>
</evidence>
<dbReference type="InterPro" id="IPR053151">
    <property type="entry name" value="RNase_H-like"/>
</dbReference>
<protein>
    <recommendedName>
        <fullName evidence="1">RNase H type-1 domain-containing protein</fullName>
    </recommendedName>
</protein>
<dbReference type="InterPro" id="IPR012337">
    <property type="entry name" value="RNaseH-like_sf"/>
</dbReference>
<organism evidence="2 3">
    <name type="scientific">Cinchona calisaya</name>
    <dbReference type="NCBI Taxonomy" id="153742"/>
    <lineage>
        <taxon>Eukaryota</taxon>
        <taxon>Viridiplantae</taxon>
        <taxon>Streptophyta</taxon>
        <taxon>Embryophyta</taxon>
        <taxon>Tracheophyta</taxon>
        <taxon>Spermatophyta</taxon>
        <taxon>Magnoliopsida</taxon>
        <taxon>eudicotyledons</taxon>
        <taxon>Gunneridae</taxon>
        <taxon>Pentapetalae</taxon>
        <taxon>asterids</taxon>
        <taxon>lamiids</taxon>
        <taxon>Gentianales</taxon>
        <taxon>Rubiaceae</taxon>
        <taxon>Cinchonoideae</taxon>
        <taxon>Cinchoneae</taxon>
        <taxon>Cinchona</taxon>
    </lineage>
</organism>
<dbReference type="InterPro" id="IPR044730">
    <property type="entry name" value="RNase_H-like_dom_plant"/>
</dbReference>
<dbReference type="EMBL" id="JBJUIK010000015">
    <property type="protein sequence ID" value="KAL3502767.1"/>
    <property type="molecule type" value="Genomic_DNA"/>
</dbReference>
<dbReference type="PANTHER" id="PTHR47723">
    <property type="entry name" value="OS05G0353850 PROTEIN"/>
    <property type="match status" value="1"/>
</dbReference>
<name>A0ABD2Y5G4_9GENT</name>
<evidence type="ECO:0000313" key="3">
    <source>
        <dbReference type="Proteomes" id="UP001630127"/>
    </source>
</evidence>
<proteinExistence type="predicted"/>
<dbReference type="InterPro" id="IPR036397">
    <property type="entry name" value="RNaseH_sf"/>
</dbReference>
<feature type="domain" description="RNase H type-1" evidence="1">
    <location>
        <begin position="68"/>
        <end position="150"/>
    </location>
</feature>
<dbReference type="Gene3D" id="3.30.420.10">
    <property type="entry name" value="Ribonuclease H-like superfamily/Ribonuclease H"/>
    <property type="match status" value="1"/>
</dbReference>
<dbReference type="Pfam" id="PF13456">
    <property type="entry name" value="RVT_3"/>
    <property type="match status" value="1"/>
</dbReference>
<evidence type="ECO:0000313" key="2">
    <source>
        <dbReference type="EMBL" id="KAL3502767.1"/>
    </source>
</evidence>
<dbReference type="PANTHER" id="PTHR47723:SF19">
    <property type="entry name" value="POLYNUCLEOTIDYL TRANSFERASE, RIBONUCLEASE H-LIKE SUPERFAMILY PROTEIN"/>
    <property type="match status" value="1"/>
</dbReference>
<dbReference type="InterPro" id="IPR002156">
    <property type="entry name" value="RNaseH_domain"/>
</dbReference>
<dbReference type="CDD" id="cd06222">
    <property type="entry name" value="RNase_H_like"/>
    <property type="match status" value="1"/>
</dbReference>
<keyword evidence="3" id="KW-1185">Reference proteome</keyword>
<accession>A0ABD2Y5G4</accession>
<dbReference type="AlphaFoldDB" id="A0ABD2Y5G4"/>
<comment type="caution">
    <text evidence="2">The sequence shown here is derived from an EMBL/GenBank/DDBJ whole genome shotgun (WGS) entry which is preliminary data.</text>
</comment>
<dbReference type="Proteomes" id="UP001630127">
    <property type="component" value="Unassembled WGS sequence"/>
</dbReference>